<organism evidence="1 2">
    <name type="scientific">Oikopleura dioica</name>
    <name type="common">Tunicate</name>
    <dbReference type="NCBI Taxonomy" id="34765"/>
    <lineage>
        <taxon>Eukaryota</taxon>
        <taxon>Metazoa</taxon>
        <taxon>Chordata</taxon>
        <taxon>Tunicata</taxon>
        <taxon>Appendicularia</taxon>
        <taxon>Copelata</taxon>
        <taxon>Oikopleuridae</taxon>
        <taxon>Oikopleura</taxon>
    </lineage>
</organism>
<dbReference type="InParanoid" id="E4XQ39"/>
<sequence>MQRLKSGEAIDPIILHVKEIILKHKFCLEHVKVGNTYYPEVTEANQHYIPRFDIAPGKVAWKGKDQSCGLL</sequence>
<gene>
    <name evidence="1" type="ORF">GSOID_T00017331001</name>
</gene>
<evidence type="ECO:0000313" key="2">
    <source>
        <dbReference type="Proteomes" id="UP000001307"/>
    </source>
</evidence>
<protein>
    <submittedName>
        <fullName evidence="1">Uncharacterized protein</fullName>
    </submittedName>
</protein>
<dbReference type="EMBL" id="FN653100">
    <property type="protein sequence ID" value="CBY11925.1"/>
    <property type="molecule type" value="Genomic_DNA"/>
</dbReference>
<dbReference type="OrthoDB" id="1938994at2759"/>
<accession>E4XQ39</accession>
<dbReference type="Proteomes" id="UP000001307">
    <property type="component" value="Unassembled WGS sequence"/>
</dbReference>
<proteinExistence type="predicted"/>
<evidence type="ECO:0000313" key="1">
    <source>
        <dbReference type="EMBL" id="CBY11925.1"/>
    </source>
</evidence>
<keyword evidence="2" id="KW-1185">Reference proteome</keyword>
<reference evidence="1 2" key="1">
    <citation type="journal article" date="2010" name="Science">
        <title>Plasticity of animal genome architecture unmasked by rapid evolution of a pelagic tunicate.</title>
        <authorList>
            <person name="Denoeud F."/>
            <person name="Henriet S."/>
            <person name="Mungpakdee S."/>
            <person name="Aury J.M."/>
            <person name="Da Silva C."/>
            <person name="Brinkmann H."/>
            <person name="Mikhaleva J."/>
            <person name="Olsen L.C."/>
            <person name="Jubin C."/>
            <person name="Canestro C."/>
            <person name="Bouquet J.M."/>
            <person name="Danks G."/>
            <person name="Poulain J."/>
            <person name="Campsteijn C."/>
            <person name="Adamski M."/>
            <person name="Cross I."/>
            <person name="Yadetie F."/>
            <person name="Muffato M."/>
            <person name="Louis A."/>
            <person name="Butcher S."/>
            <person name="Tsagkogeorga G."/>
            <person name="Konrad A."/>
            <person name="Singh S."/>
            <person name="Jensen M.F."/>
            <person name="Cong E.H."/>
            <person name="Eikeseth-Otteraa H."/>
            <person name="Noel B."/>
            <person name="Anthouard V."/>
            <person name="Porcel B.M."/>
            <person name="Kachouri-Lafond R."/>
            <person name="Nishino A."/>
            <person name="Ugolini M."/>
            <person name="Chourrout P."/>
            <person name="Nishida H."/>
            <person name="Aasland R."/>
            <person name="Huzurbazar S."/>
            <person name="Westhof E."/>
            <person name="Delsuc F."/>
            <person name="Lehrach H."/>
            <person name="Reinhardt R."/>
            <person name="Weissenbach J."/>
            <person name="Roy S.W."/>
            <person name="Artiguenave F."/>
            <person name="Postlethwait J.H."/>
            <person name="Manak J.R."/>
            <person name="Thompson E.M."/>
            <person name="Jaillon O."/>
            <person name="Du Pasquier L."/>
            <person name="Boudinot P."/>
            <person name="Liberles D.A."/>
            <person name="Volff J.N."/>
            <person name="Philippe H."/>
            <person name="Lenhard B."/>
            <person name="Roest Crollius H."/>
            <person name="Wincker P."/>
            <person name="Chourrout D."/>
        </authorList>
    </citation>
    <scope>NUCLEOTIDE SEQUENCE [LARGE SCALE GENOMIC DNA]</scope>
</reference>
<dbReference type="AlphaFoldDB" id="E4XQ39"/>
<name>E4XQ39_OIKDI</name>